<sequence length="134" mass="15316">MHASPMPLVSIPLTSKWCKGAVTSLIELYRKEEAKFNKPSTKKKMVWQIIARQVNERGFNFSASQCEQKWKNLTKAYRDCIDHNKRSGNDRKECPYFKDLEECYGYKPNVRPVFTLGTASTSTGNDKPASTADM</sequence>
<dbReference type="InterPro" id="IPR044822">
    <property type="entry name" value="Myb_DNA-bind_4"/>
</dbReference>
<dbReference type="EMBL" id="NSIT01000251">
    <property type="protein sequence ID" value="PJE78140.1"/>
    <property type="molecule type" value="Genomic_DNA"/>
</dbReference>
<dbReference type="PANTHER" id="PTHR21654:SF84">
    <property type="entry name" value="SI:DKEY-66I24.7"/>
    <property type="match status" value="1"/>
</dbReference>
<evidence type="ECO:0000256" key="2">
    <source>
        <dbReference type="ARBA" id="ARBA00023125"/>
    </source>
</evidence>
<comment type="caution">
    <text evidence="5">The sequence shown here is derived from an EMBL/GenBank/DDBJ whole genome shotgun (WGS) entry which is preliminary data.</text>
</comment>
<evidence type="ECO:0000256" key="1">
    <source>
        <dbReference type="ARBA" id="ARBA00023015"/>
    </source>
</evidence>
<keyword evidence="2" id="KW-0238">DNA-binding</keyword>
<keyword evidence="1" id="KW-0805">Transcription regulation</keyword>
<dbReference type="PANTHER" id="PTHR21654">
    <property type="entry name" value="FI21293P1"/>
    <property type="match status" value="1"/>
</dbReference>
<evidence type="ECO:0000313" key="5">
    <source>
        <dbReference type="EMBL" id="PJE78140.1"/>
    </source>
</evidence>
<feature type="domain" description="Myb/SANT-like DNA-binding" evidence="4">
    <location>
        <begin position="15"/>
        <end position="102"/>
    </location>
</feature>
<dbReference type="GO" id="GO:0010468">
    <property type="term" value="P:regulation of gene expression"/>
    <property type="evidence" value="ECO:0007669"/>
    <property type="project" value="UniProtKB-ARBA"/>
</dbReference>
<dbReference type="Gene3D" id="1.10.10.60">
    <property type="entry name" value="Homeodomain-like"/>
    <property type="match status" value="1"/>
</dbReference>
<dbReference type="AlphaFoldDB" id="A0A2H9T4H6"/>
<organism evidence="5">
    <name type="scientific">invertebrate metagenome</name>
    <dbReference type="NCBI Taxonomy" id="1711999"/>
    <lineage>
        <taxon>unclassified sequences</taxon>
        <taxon>metagenomes</taxon>
        <taxon>organismal metagenomes</taxon>
    </lineage>
</organism>
<evidence type="ECO:0000256" key="3">
    <source>
        <dbReference type="ARBA" id="ARBA00023163"/>
    </source>
</evidence>
<name>A0A2H9T4H6_9ZZZZ</name>
<accession>A0A2H9T4H6</accession>
<keyword evidence="3" id="KW-0804">Transcription</keyword>
<protein>
    <recommendedName>
        <fullName evidence="4">Myb/SANT-like DNA-binding domain-containing protein</fullName>
    </recommendedName>
</protein>
<reference evidence="5" key="1">
    <citation type="journal article" date="2017" name="Appl. Environ. Microbiol.">
        <title>Molecular characterization of an Endozoicomonas-like organism causing infection in king scallop Pecten maximus L.</title>
        <authorList>
            <person name="Cano I."/>
            <person name="van Aerle R."/>
            <person name="Ross S."/>
            <person name="Verner-Jeffreys D.W."/>
            <person name="Paley R.K."/>
            <person name="Rimmer G."/>
            <person name="Ryder D."/>
            <person name="Hooper P."/>
            <person name="Stone D."/>
            <person name="Feist S.W."/>
        </authorList>
    </citation>
    <scope>NUCLEOTIDE SEQUENCE</scope>
</reference>
<proteinExistence type="predicted"/>
<dbReference type="GO" id="GO:0003677">
    <property type="term" value="F:DNA binding"/>
    <property type="evidence" value="ECO:0007669"/>
    <property type="project" value="UniProtKB-KW"/>
</dbReference>
<evidence type="ECO:0000259" key="4">
    <source>
        <dbReference type="Pfam" id="PF13837"/>
    </source>
</evidence>
<dbReference type="Pfam" id="PF13837">
    <property type="entry name" value="Myb_DNA-bind_4"/>
    <property type="match status" value="1"/>
</dbReference>
<gene>
    <name evidence="5" type="ORF">CI610_02925</name>
</gene>